<keyword evidence="1" id="KW-0472">Membrane</keyword>
<evidence type="ECO:0000313" key="3">
    <source>
        <dbReference type="Proteomes" id="UP000238479"/>
    </source>
</evidence>
<feature type="transmembrane region" description="Helical" evidence="1">
    <location>
        <begin position="12"/>
        <end position="40"/>
    </location>
</feature>
<accession>A0A2P6S986</accession>
<sequence>MVCCLLPNVNRFFFRLTLMLTGLVVLILVAPHLAILCILVPTSSLGVLKGLGSWSCGGSGVVKDTKSSGDEWECTCNALKGK</sequence>
<name>A0A2P6S986_ROSCH</name>
<reference evidence="2 3" key="1">
    <citation type="journal article" date="2018" name="Nat. Genet.">
        <title>The Rosa genome provides new insights in the design of modern roses.</title>
        <authorList>
            <person name="Bendahmane M."/>
        </authorList>
    </citation>
    <scope>NUCLEOTIDE SEQUENCE [LARGE SCALE GENOMIC DNA]</scope>
    <source>
        <strain evidence="3">cv. Old Blush</strain>
    </source>
</reference>
<dbReference type="EMBL" id="PDCK01000039">
    <property type="protein sequence ID" value="PRQ55231.1"/>
    <property type="molecule type" value="Genomic_DNA"/>
</dbReference>
<dbReference type="AlphaFoldDB" id="A0A2P6S986"/>
<proteinExistence type="predicted"/>
<comment type="caution">
    <text evidence="2">The sequence shown here is derived from an EMBL/GenBank/DDBJ whole genome shotgun (WGS) entry which is preliminary data.</text>
</comment>
<evidence type="ECO:0000256" key="1">
    <source>
        <dbReference type="SAM" id="Phobius"/>
    </source>
</evidence>
<evidence type="ECO:0008006" key="4">
    <source>
        <dbReference type="Google" id="ProtNLM"/>
    </source>
</evidence>
<evidence type="ECO:0000313" key="2">
    <source>
        <dbReference type="EMBL" id="PRQ55231.1"/>
    </source>
</evidence>
<protein>
    <recommendedName>
        <fullName evidence="4">Transmembrane protein</fullName>
    </recommendedName>
</protein>
<keyword evidence="3" id="KW-1185">Reference proteome</keyword>
<organism evidence="2 3">
    <name type="scientific">Rosa chinensis</name>
    <name type="common">China rose</name>
    <dbReference type="NCBI Taxonomy" id="74649"/>
    <lineage>
        <taxon>Eukaryota</taxon>
        <taxon>Viridiplantae</taxon>
        <taxon>Streptophyta</taxon>
        <taxon>Embryophyta</taxon>
        <taxon>Tracheophyta</taxon>
        <taxon>Spermatophyta</taxon>
        <taxon>Magnoliopsida</taxon>
        <taxon>eudicotyledons</taxon>
        <taxon>Gunneridae</taxon>
        <taxon>Pentapetalae</taxon>
        <taxon>rosids</taxon>
        <taxon>fabids</taxon>
        <taxon>Rosales</taxon>
        <taxon>Rosaceae</taxon>
        <taxon>Rosoideae</taxon>
        <taxon>Rosoideae incertae sedis</taxon>
        <taxon>Rosa</taxon>
    </lineage>
</organism>
<dbReference type="Proteomes" id="UP000238479">
    <property type="component" value="Chromosome 1"/>
</dbReference>
<keyword evidence="1" id="KW-0812">Transmembrane</keyword>
<gene>
    <name evidence="2" type="ORF">RchiOBHm_Chr1g0322291</name>
</gene>
<keyword evidence="1" id="KW-1133">Transmembrane helix</keyword>
<dbReference type="Gramene" id="PRQ55231">
    <property type="protein sequence ID" value="PRQ55231"/>
    <property type="gene ID" value="RchiOBHm_Chr1g0322291"/>
</dbReference>